<feature type="region of interest" description="Disordered" evidence="1">
    <location>
        <begin position="30"/>
        <end position="90"/>
    </location>
</feature>
<protein>
    <submittedName>
        <fullName evidence="3">Uncharacterized protein</fullName>
    </submittedName>
</protein>
<gene>
    <name evidence="3" type="ORF">EMB92_03430</name>
</gene>
<evidence type="ECO:0000313" key="4">
    <source>
        <dbReference type="Proteomes" id="UP000326060"/>
    </source>
</evidence>
<organism evidence="3 4">
    <name type="scientific">Bifidobacterium callitrichos</name>
    <dbReference type="NCBI Taxonomy" id="762209"/>
    <lineage>
        <taxon>Bacteria</taxon>
        <taxon>Bacillati</taxon>
        <taxon>Actinomycetota</taxon>
        <taxon>Actinomycetes</taxon>
        <taxon>Bifidobacteriales</taxon>
        <taxon>Bifidobacteriaceae</taxon>
        <taxon>Bifidobacterium</taxon>
    </lineage>
</organism>
<feature type="compositionally biased region" description="Low complexity" evidence="1">
    <location>
        <begin position="51"/>
        <end position="65"/>
    </location>
</feature>
<dbReference type="RefSeq" id="WP_150393760.1">
    <property type="nucleotide sequence ID" value="NZ_RZJP01000001.1"/>
</dbReference>
<name>A0A5M9ZF73_9BIFI</name>
<feature type="compositionally biased region" description="Acidic residues" evidence="1">
    <location>
        <begin position="66"/>
        <end position="82"/>
    </location>
</feature>
<reference evidence="3 4" key="1">
    <citation type="journal article" date="2019" name="Syst. Appl. Microbiol.">
        <title>Characterization of Bifidobacterium species in feaces of the Egyptian fruit bat: Description of B. vespertilionis sp. nov. and B. rousetti sp. nov.</title>
        <authorList>
            <person name="Modesto M."/>
            <person name="Satti M."/>
            <person name="Watanabe K."/>
            <person name="Puglisi E."/>
            <person name="Morelli L."/>
            <person name="Huang C.-H."/>
            <person name="Liou J.-S."/>
            <person name="Miyashita M."/>
            <person name="Tamura T."/>
            <person name="Saito S."/>
            <person name="Mori K."/>
            <person name="Huang L."/>
            <person name="Sciavilla P."/>
            <person name="Sandri C."/>
            <person name="Spiezio C."/>
            <person name="Vitali F."/>
            <person name="Cavalieri D."/>
            <person name="Perpetuini G."/>
            <person name="Tofalo R."/>
            <person name="Bonetti A."/>
            <person name="Arita M."/>
            <person name="Mattarelli P."/>
        </authorList>
    </citation>
    <scope>NUCLEOTIDE SEQUENCE [LARGE SCALE GENOMIC DNA]</scope>
    <source>
        <strain evidence="3 4">RST27</strain>
    </source>
</reference>
<feature type="signal peptide" evidence="2">
    <location>
        <begin position="1"/>
        <end position="24"/>
    </location>
</feature>
<accession>A0A5M9ZF73</accession>
<evidence type="ECO:0000313" key="3">
    <source>
        <dbReference type="EMBL" id="KAA8817609.1"/>
    </source>
</evidence>
<dbReference type="Proteomes" id="UP000326060">
    <property type="component" value="Unassembled WGS sequence"/>
</dbReference>
<sequence length="324" mass="35204">MQHMKIRTIATSVLTVFTTLTLLAGCGSTQTMPTPQIPDHSQLDTGRGDGTDNSTDNSTDSSQSLDTDDGSDSDSDSTDDSDTSGQGQSLSYTIVNRDGYRYRVDVSNMNVYASVDSSQGKPGTVMLDYGEKDMRGTVTNVTDGKQAPPNWYGAAFNLYYGSIIPLYDTNICEALGAINEKGGYARCNQYEVNGKRYWASELEFGLNLEYDYNDINSVNRKMRIGETDEGFWIFNLSSLTSSTTMGTTIRNSDAVSTLRNPVGWIAVIKPSGEEIGPSDFGDSSGIGQVRLTATYTLEAGSQPGRTTEEEDDTIYWLMAATDGI</sequence>
<dbReference type="PROSITE" id="PS51257">
    <property type="entry name" value="PROKAR_LIPOPROTEIN"/>
    <property type="match status" value="1"/>
</dbReference>
<evidence type="ECO:0000256" key="1">
    <source>
        <dbReference type="SAM" id="MobiDB-lite"/>
    </source>
</evidence>
<feature type="chain" id="PRO_5038906572" evidence="2">
    <location>
        <begin position="25"/>
        <end position="324"/>
    </location>
</feature>
<dbReference type="EMBL" id="RZJP01000001">
    <property type="protein sequence ID" value="KAA8817609.1"/>
    <property type="molecule type" value="Genomic_DNA"/>
</dbReference>
<keyword evidence="2" id="KW-0732">Signal</keyword>
<dbReference type="AlphaFoldDB" id="A0A5M9ZF73"/>
<comment type="caution">
    <text evidence="3">The sequence shown here is derived from an EMBL/GenBank/DDBJ whole genome shotgun (WGS) entry which is preliminary data.</text>
</comment>
<proteinExistence type="predicted"/>
<evidence type="ECO:0000256" key="2">
    <source>
        <dbReference type="SAM" id="SignalP"/>
    </source>
</evidence>